<name>A0AAV4X3J9_CAEEX</name>
<gene>
    <name evidence="2" type="ORF">CEXT_758731</name>
</gene>
<evidence type="ECO:0000313" key="2">
    <source>
        <dbReference type="EMBL" id="GIY89752.1"/>
    </source>
</evidence>
<evidence type="ECO:0000313" key="3">
    <source>
        <dbReference type="Proteomes" id="UP001054945"/>
    </source>
</evidence>
<evidence type="ECO:0000256" key="1">
    <source>
        <dbReference type="SAM" id="MobiDB-lite"/>
    </source>
</evidence>
<proteinExistence type="predicted"/>
<sequence>METVQQLAIEERKRNNINNSRREKMVHMTFGIENAAAINISRTEAPKKSSEQGGVRDLSSPEGGRYSKYSDTWKHPVSLSSEVRLDLERAVIVTICYETKALVRNVVVEPQLLLLIFLLNFYF</sequence>
<dbReference type="EMBL" id="BPLR01017252">
    <property type="protein sequence ID" value="GIY89752.1"/>
    <property type="molecule type" value="Genomic_DNA"/>
</dbReference>
<accession>A0AAV4X3J9</accession>
<feature type="region of interest" description="Disordered" evidence="1">
    <location>
        <begin position="43"/>
        <end position="72"/>
    </location>
</feature>
<reference evidence="2 3" key="1">
    <citation type="submission" date="2021-06" db="EMBL/GenBank/DDBJ databases">
        <title>Caerostris extrusa draft genome.</title>
        <authorList>
            <person name="Kono N."/>
            <person name="Arakawa K."/>
        </authorList>
    </citation>
    <scope>NUCLEOTIDE SEQUENCE [LARGE SCALE GENOMIC DNA]</scope>
</reference>
<comment type="caution">
    <text evidence="2">The sequence shown here is derived from an EMBL/GenBank/DDBJ whole genome shotgun (WGS) entry which is preliminary data.</text>
</comment>
<organism evidence="2 3">
    <name type="scientific">Caerostris extrusa</name>
    <name type="common">Bark spider</name>
    <name type="synonym">Caerostris bankana</name>
    <dbReference type="NCBI Taxonomy" id="172846"/>
    <lineage>
        <taxon>Eukaryota</taxon>
        <taxon>Metazoa</taxon>
        <taxon>Ecdysozoa</taxon>
        <taxon>Arthropoda</taxon>
        <taxon>Chelicerata</taxon>
        <taxon>Arachnida</taxon>
        <taxon>Araneae</taxon>
        <taxon>Araneomorphae</taxon>
        <taxon>Entelegynae</taxon>
        <taxon>Araneoidea</taxon>
        <taxon>Araneidae</taxon>
        <taxon>Caerostris</taxon>
    </lineage>
</organism>
<dbReference type="AlphaFoldDB" id="A0AAV4X3J9"/>
<protein>
    <submittedName>
        <fullName evidence="2">Uncharacterized protein</fullName>
    </submittedName>
</protein>
<keyword evidence="3" id="KW-1185">Reference proteome</keyword>
<dbReference type="Proteomes" id="UP001054945">
    <property type="component" value="Unassembled WGS sequence"/>
</dbReference>